<keyword evidence="4" id="KW-1185">Reference proteome</keyword>
<dbReference type="AlphaFoldDB" id="A0A816C9B5"/>
<feature type="domain" description="AMP-dependent synthetase/ligase" evidence="1">
    <location>
        <begin position="7"/>
        <end position="88"/>
    </location>
</feature>
<dbReference type="Proteomes" id="UP000681722">
    <property type="component" value="Unassembled WGS sequence"/>
</dbReference>
<evidence type="ECO:0000313" key="2">
    <source>
        <dbReference type="EMBL" id="CAF1620129.1"/>
    </source>
</evidence>
<dbReference type="GO" id="GO:0005737">
    <property type="term" value="C:cytoplasm"/>
    <property type="evidence" value="ECO:0007669"/>
    <property type="project" value="TreeGrafter"/>
</dbReference>
<dbReference type="InterPro" id="IPR042099">
    <property type="entry name" value="ANL_N_sf"/>
</dbReference>
<dbReference type="Proteomes" id="UP000663829">
    <property type="component" value="Unassembled WGS sequence"/>
</dbReference>
<sequence length="116" mass="12990">MKSKPLRKFLPHVEPNCRIINLYGPAECTIAATYHVLTPEDLHSASIPIGRPMPNYQCYVLDEYLQLVGINQLGELYIGGAGVFSGYYGRDDLSKKALIDIRGQRCYKTGDLARLD</sequence>
<evidence type="ECO:0000259" key="1">
    <source>
        <dbReference type="Pfam" id="PF00501"/>
    </source>
</evidence>
<dbReference type="GO" id="GO:0043041">
    <property type="term" value="P:amino acid activation for nonribosomal peptide biosynthetic process"/>
    <property type="evidence" value="ECO:0007669"/>
    <property type="project" value="TreeGrafter"/>
</dbReference>
<dbReference type="PANTHER" id="PTHR45527:SF1">
    <property type="entry name" value="FATTY ACID SYNTHASE"/>
    <property type="match status" value="1"/>
</dbReference>
<dbReference type="Gene3D" id="3.40.50.12780">
    <property type="entry name" value="N-terminal domain of ligase-like"/>
    <property type="match status" value="1"/>
</dbReference>
<organism evidence="2 4">
    <name type="scientific">Didymodactylos carnosus</name>
    <dbReference type="NCBI Taxonomy" id="1234261"/>
    <lineage>
        <taxon>Eukaryota</taxon>
        <taxon>Metazoa</taxon>
        <taxon>Spiralia</taxon>
        <taxon>Gnathifera</taxon>
        <taxon>Rotifera</taxon>
        <taxon>Eurotatoria</taxon>
        <taxon>Bdelloidea</taxon>
        <taxon>Philodinida</taxon>
        <taxon>Philodinidae</taxon>
        <taxon>Didymodactylos</taxon>
    </lineage>
</organism>
<dbReference type="SUPFAM" id="SSF56801">
    <property type="entry name" value="Acetyl-CoA synthetase-like"/>
    <property type="match status" value="1"/>
</dbReference>
<evidence type="ECO:0000313" key="3">
    <source>
        <dbReference type="EMBL" id="CAF4509667.1"/>
    </source>
</evidence>
<protein>
    <recommendedName>
        <fullName evidence="1">AMP-dependent synthetase/ligase domain-containing protein</fullName>
    </recommendedName>
</protein>
<dbReference type="Pfam" id="PF00501">
    <property type="entry name" value="AMP-binding"/>
    <property type="match status" value="1"/>
</dbReference>
<dbReference type="EMBL" id="CAJOBC010107580">
    <property type="protein sequence ID" value="CAF4509667.1"/>
    <property type="molecule type" value="Genomic_DNA"/>
</dbReference>
<comment type="caution">
    <text evidence="2">The sequence shown here is derived from an EMBL/GenBank/DDBJ whole genome shotgun (WGS) entry which is preliminary data.</text>
</comment>
<dbReference type="GO" id="GO:0044550">
    <property type="term" value="P:secondary metabolite biosynthetic process"/>
    <property type="evidence" value="ECO:0007669"/>
    <property type="project" value="TreeGrafter"/>
</dbReference>
<dbReference type="EMBL" id="CAJNOQ010040454">
    <property type="protein sequence ID" value="CAF1620129.1"/>
    <property type="molecule type" value="Genomic_DNA"/>
</dbReference>
<evidence type="ECO:0000313" key="4">
    <source>
        <dbReference type="Proteomes" id="UP000663829"/>
    </source>
</evidence>
<feature type="non-terminal residue" evidence="2">
    <location>
        <position position="116"/>
    </location>
</feature>
<dbReference type="PANTHER" id="PTHR45527">
    <property type="entry name" value="NONRIBOSOMAL PEPTIDE SYNTHETASE"/>
    <property type="match status" value="1"/>
</dbReference>
<name>A0A816C9B5_9BILA</name>
<reference evidence="2" key="1">
    <citation type="submission" date="2021-02" db="EMBL/GenBank/DDBJ databases">
        <authorList>
            <person name="Nowell W R."/>
        </authorList>
    </citation>
    <scope>NUCLEOTIDE SEQUENCE</scope>
</reference>
<gene>
    <name evidence="2" type="ORF">GPM918_LOCUS43690</name>
    <name evidence="3" type="ORF">SRO942_LOCUS45246</name>
</gene>
<dbReference type="GO" id="GO:0031177">
    <property type="term" value="F:phosphopantetheine binding"/>
    <property type="evidence" value="ECO:0007669"/>
    <property type="project" value="TreeGrafter"/>
</dbReference>
<accession>A0A816C9B5</accession>
<dbReference type="InterPro" id="IPR000873">
    <property type="entry name" value="AMP-dep_synth/lig_dom"/>
</dbReference>
<dbReference type="OrthoDB" id="10253869at2759"/>
<proteinExistence type="predicted"/>